<evidence type="ECO:0000313" key="2">
    <source>
        <dbReference type="EMBL" id="EFP04501.1"/>
    </source>
</evidence>
<protein>
    <recommendedName>
        <fullName evidence="1">Sdz-33 F-box domain-containing protein</fullName>
    </recommendedName>
</protein>
<dbReference type="InParanoid" id="E3NLC1"/>
<dbReference type="PANTHER" id="PTHR21503:SF52">
    <property type="entry name" value="F-BOX DOMAIN-CONTAINING PROTEIN"/>
    <property type="match status" value="1"/>
</dbReference>
<evidence type="ECO:0000259" key="1">
    <source>
        <dbReference type="Pfam" id="PF07735"/>
    </source>
</evidence>
<proteinExistence type="predicted"/>
<organism evidence="3">
    <name type="scientific">Caenorhabditis remanei</name>
    <name type="common">Caenorhabditis vulgaris</name>
    <dbReference type="NCBI Taxonomy" id="31234"/>
    <lineage>
        <taxon>Eukaryota</taxon>
        <taxon>Metazoa</taxon>
        <taxon>Ecdysozoa</taxon>
        <taxon>Nematoda</taxon>
        <taxon>Chromadorea</taxon>
        <taxon>Rhabditida</taxon>
        <taxon>Rhabditina</taxon>
        <taxon>Rhabditomorpha</taxon>
        <taxon>Rhabditoidea</taxon>
        <taxon>Rhabditidae</taxon>
        <taxon>Peloderinae</taxon>
        <taxon>Caenorhabditis</taxon>
    </lineage>
</organism>
<reference evidence="2" key="1">
    <citation type="submission" date="2007-07" db="EMBL/GenBank/DDBJ databases">
        <title>PCAP assembly of the Caenorhabditis remanei genome.</title>
        <authorList>
            <consortium name="The Caenorhabditis remanei Sequencing Consortium"/>
            <person name="Wilson R.K."/>
        </authorList>
    </citation>
    <scope>NUCLEOTIDE SEQUENCE [LARGE SCALE GENOMIC DNA]</scope>
    <source>
        <strain evidence="2">PB4641</strain>
    </source>
</reference>
<gene>
    <name evidence="2" type="ORF">CRE_24288</name>
</gene>
<dbReference type="Pfam" id="PF07735">
    <property type="entry name" value="FBA_2"/>
    <property type="match status" value="1"/>
</dbReference>
<dbReference type="InterPro" id="IPR012885">
    <property type="entry name" value="F-box_Sdz-33"/>
</dbReference>
<dbReference type="AlphaFoldDB" id="E3NLC1"/>
<name>E3NLC1_CAERE</name>
<accession>E3NLC1</accession>
<dbReference type="Proteomes" id="UP000008281">
    <property type="component" value="Unassembled WGS sequence"/>
</dbReference>
<dbReference type="EMBL" id="DS268883">
    <property type="protein sequence ID" value="EFP04501.1"/>
    <property type="molecule type" value="Genomic_DNA"/>
</dbReference>
<dbReference type="PANTHER" id="PTHR21503">
    <property type="entry name" value="F-BOX-CONTAINING HYPOTHETICAL PROTEIN C.ELEGANS"/>
    <property type="match status" value="1"/>
</dbReference>
<feature type="domain" description="Sdz-33 F-box" evidence="1">
    <location>
        <begin position="210"/>
        <end position="262"/>
    </location>
</feature>
<keyword evidence="3" id="KW-1185">Reference proteome</keyword>
<evidence type="ECO:0000313" key="3">
    <source>
        <dbReference type="Proteomes" id="UP000008281"/>
    </source>
</evidence>
<sequence>MCFELSMAPQTETLSRPSRQPPTQLSITNSFISICSKKVSTQINNARLYSQQVIVDLNILSQKIRVHSENNEDTFEIFTYSWSSLNSNAHQFVIAGCTIRGTSISKGIQIFWKNHSEGFVSVIQHLLKMFQCKISTIINRLNCDLYQPVVSELFHLQLEFKKLTISIDGSKRRNLLWNQIANNLGLVEDLIIVTILPSVFVPVFTSWPQNINITSSFWFTLKATCTCTTITLWGSYLSSMDLDEILKKWKTGGFPNLERLEIHSDNIEDDGTMILGMNLEELNAKVIQTDDGSKKATINTRYNRIKMYVTPFD</sequence>
<dbReference type="HOGENOM" id="CLU_028840_6_0_1"/>